<accession>A0A2T7CQC9</accession>
<comment type="similarity">
    <text evidence="2">Belongs to the Tdpoz family.</text>
</comment>
<evidence type="ECO:0000313" key="4">
    <source>
        <dbReference type="EMBL" id="PUZ45532.1"/>
    </source>
</evidence>
<name>A0A2T7CQC9_9POAL</name>
<dbReference type="PROSITE" id="PS50144">
    <property type="entry name" value="MATH"/>
    <property type="match status" value="1"/>
</dbReference>
<evidence type="ECO:0000313" key="5">
    <source>
        <dbReference type="Proteomes" id="UP000244336"/>
    </source>
</evidence>
<gene>
    <name evidence="4" type="ORF">GQ55_8G231800</name>
</gene>
<proteinExistence type="inferred from homology"/>
<sequence length="299" mass="32591">MASYSNAAASGTALTISANTATGWHVLKVRRYSQTKGVVGVGNAFSSSAAFAVGSHRWRVDVVRAEYVFSLLDRAGAPVPEYTKTYGVCAFSAAVPAWGFERFVERAELEASPYLDDDDSFSVRCDVTVYKESPAEMITAAPSSGRASRLRVGLILFFAALLGPARRPDDAGDGDGSRTSRRQYDMEARVFLALLRFIYTDSLPDNKIDEGDRAEMTKKLLAAADRYRMQKLKRICADTVAAFLALAEQHGCQGLKEACFKFLEVPGNLRLLVESDGFDRLATSCPSVLKELLLANLDA</sequence>
<keyword evidence="5" id="KW-1185">Reference proteome</keyword>
<evidence type="ECO:0000256" key="1">
    <source>
        <dbReference type="ARBA" id="ARBA00004906"/>
    </source>
</evidence>
<comment type="pathway">
    <text evidence="1">Protein modification; protein ubiquitination.</text>
</comment>
<feature type="domain" description="MATH" evidence="3">
    <location>
        <begin position="1"/>
        <end position="127"/>
    </location>
</feature>
<reference evidence="4 5" key="1">
    <citation type="submission" date="2018-04" db="EMBL/GenBank/DDBJ databases">
        <title>WGS assembly of Panicum hallii var. hallii HAL2.</title>
        <authorList>
            <person name="Lovell J."/>
            <person name="Jenkins J."/>
            <person name="Lowry D."/>
            <person name="Mamidi S."/>
            <person name="Sreedasyam A."/>
            <person name="Weng X."/>
            <person name="Barry K."/>
            <person name="Bonette J."/>
            <person name="Campitelli B."/>
            <person name="Daum C."/>
            <person name="Gordon S."/>
            <person name="Gould B."/>
            <person name="Lipzen A."/>
            <person name="MacQueen A."/>
            <person name="Palacio-Mejia J."/>
            <person name="Plott C."/>
            <person name="Shakirov E."/>
            <person name="Shu S."/>
            <person name="Yoshinaga Y."/>
            <person name="Zane M."/>
            <person name="Rokhsar D."/>
            <person name="Grimwood J."/>
            <person name="Schmutz J."/>
            <person name="Juenger T."/>
        </authorList>
    </citation>
    <scope>NUCLEOTIDE SEQUENCE [LARGE SCALE GENOMIC DNA]</scope>
    <source>
        <strain evidence="5">cv. HAL2</strain>
    </source>
</reference>
<dbReference type="Proteomes" id="UP000244336">
    <property type="component" value="Chromosome 8"/>
</dbReference>
<dbReference type="PANTHER" id="PTHR26379:SF450">
    <property type="entry name" value="MATH DOMAIN-CONTAINING PROTEIN"/>
    <property type="match status" value="1"/>
</dbReference>
<dbReference type="SUPFAM" id="SSF49599">
    <property type="entry name" value="TRAF domain-like"/>
    <property type="match status" value="1"/>
</dbReference>
<evidence type="ECO:0000256" key="2">
    <source>
        <dbReference type="ARBA" id="ARBA00010846"/>
    </source>
</evidence>
<dbReference type="InterPro" id="IPR000210">
    <property type="entry name" value="BTB/POZ_dom"/>
</dbReference>
<dbReference type="PANTHER" id="PTHR26379">
    <property type="entry name" value="BTB/POZ AND MATH DOMAIN-CONTAINING PROTEIN 1"/>
    <property type="match status" value="1"/>
</dbReference>
<dbReference type="InterPro" id="IPR011333">
    <property type="entry name" value="SKP1/BTB/POZ_sf"/>
</dbReference>
<organism evidence="4 5">
    <name type="scientific">Panicum hallii var. hallii</name>
    <dbReference type="NCBI Taxonomy" id="1504633"/>
    <lineage>
        <taxon>Eukaryota</taxon>
        <taxon>Viridiplantae</taxon>
        <taxon>Streptophyta</taxon>
        <taxon>Embryophyta</taxon>
        <taxon>Tracheophyta</taxon>
        <taxon>Spermatophyta</taxon>
        <taxon>Magnoliopsida</taxon>
        <taxon>Liliopsida</taxon>
        <taxon>Poales</taxon>
        <taxon>Poaceae</taxon>
        <taxon>PACMAD clade</taxon>
        <taxon>Panicoideae</taxon>
        <taxon>Panicodae</taxon>
        <taxon>Paniceae</taxon>
        <taxon>Panicinae</taxon>
        <taxon>Panicum</taxon>
        <taxon>Panicum sect. Panicum</taxon>
    </lineage>
</organism>
<dbReference type="Gene3D" id="2.60.210.10">
    <property type="entry name" value="Apoptosis, Tumor Necrosis Factor Receptor Associated Protein 2, Chain A"/>
    <property type="match status" value="1"/>
</dbReference>
<dbReference type="OrthoDB" id="595201at2759"/>
<dbReference type="GO" id="GO:0016567">
    <property type="term" value="P:protein ubiquitination"/>
    <property type="evidence" value="ECO:0007669"/>
    <property type="project" value="InterPro"/>
</dbReference>
<dbReference type="InterPro" id="IPR002083">
    <property type="entry name" value="MATH/TRAF_dom"/>
</dbReference>
<dbReference type="CDD" id="cd00121">
    <property type="entry name" value="MATH"/>
    <property type="match status" value="1"/>
</dbReference>
<dbReference type="Gene3D" id="3.30.710.10">
    <property type="entry name" value="Potassium Channel Kv1.1, Chain A"/>
    <property type="match status" value="1"/>
</dbReference>
<dbReference type="InterPro" id="IPR045005">
    <property type="entry name" value="BPM1-6"/>
</dbReference>
<dbReference type="InterPro" id="IPR008974">
    <property type="entry name" value="TRAF-like"/>
</dbReference>
<dbReference type="Pfam" id="PF24570">
    <property type="entry name" value="BACK_BPM_SPOP"/>
    <property type="match status" value="1"/>
</dbReference>
<dbReference type="Gramene" id="PUZ45532">
    <property type="protein sequence ID" value="PUZ45532"/>
    <property type="gene ID" value="GQ55_8G231800"/>
</dbReference>
<evidence type="ECO:0000259" key="3">
    <source>
        <dbReference type="PROSITE" id="PS50144"/>
    </source>
</evidence>
<dbReference type="InterPro" id="IPR056423">
    <property type="entry name" value="BACK_BPM_SPOP"/>
</dbReference>
<protein>
    <recommendedName>
        <fullName evidence="3">MATH domain-containing protein</fullName>
    </recommendedName>
</protein>
<dbReference type="Gene3D" id="1.25.40.420">
    <property type="match status" value="1"/>
</dbReference>
<dbReference type="SUPFAM" id="SSF54695">
    <property type="entry name" value="POZ domain"/>
    <property type="match status" value="1"/>
</dbReference>
<dbReference type="AlphaFoldDB" id="A0A2T7CQC9"/>
<dbReference type="EMBL" id="CM009756">
    <property type="protein sequence ID" value="PUZ45532.1"/>
    <property type="molecule type" value="Genomic_DNA"/>
</dbReference>
<dbReference type="Pfam" id="PF00651">
    <property type="entry name" value="BTB"/>
    <property type="match status" value="1"/>
</dbReference>